<accession>A0A6M0IRA0</accession>
<evidence type="ECO:0000313" key="3">
    <source>
        <dbReference type="Proteomes" id="UP000477386"/>
    </source>
</evidence>
<dbReference type="EMBL" id="JAAGNZ010000005">
    <property type="protein sequence ID" value="NEU70502.1"/>
    <property type="molecule type" value="Genomic_DNA"/>
</dbReference>
<dbReference type="AlphaFoldDB" id="A0A6M0IRA0"/>
<comment type="caution">
    <text evidence="2">The sequence shown here is derived from an EMBL/GenBank/DDBJ whole genome shotgun (WGS) entry which is preliminary data.</text>
</comment>
<dbReference type="Gene3D" id="2.60.120.200">
    <property type="match status" value="1"/>
</dbReference>
<protein>
    <recommendedName>
        <fullName evidence="4">Polysaccharide lyase</fullName>
    </recommendedName>
</protein>
<feature type="signal peptide" evidence="1">
    <location>
        <begin position="1"/>
        <end position="22"/>
    </location>
</feature>
<reference evidence="2 3" key="1">
    <citation type="submission" date="2020-02" db="EMBL/GenBank/DDBJ databases">
        <title>Draft genome sequence of two Spirosoma agri KCTC 52727 and Spirosoma terrae KCTC 52035.</title>
        <authorList>
            <person name="Rojas J."/>
            <person name="Ambika Manirajan B."/>
            <person name="Ratering S."/>
            <person name="Suarez C."/>
            <person name="Schnell S."/>
        </authorList>
    </citation>
    <scope>NUCLEOTIDE SEQUENCE [LARGE SCALE GENOMIC DNA]</scope>
    <source>
        <strain evidence="2 3">KCTC 52727</strain>
    </source>
</reference>
<dbReference type="Proteomes" id="UP000477386">
    <property type="component" value="Unassembled WGS sequence"/>
</dbReference>
<keyword evidence="1" id="KW-0732">Signal</keyword>
<dbReference type="Pfam" id="PF14099">
    <property type="entry name" value="Polysacc_lyase"/>
    <property type="match status" value="1"/>
</dbReference>
<proteinExistence type="predicted"/>
<organism evidence="2 3">
    <name type="scientific">Spirosoma agri</name>
    <dbReference type="NCBI Taxonomy" id="1987381"/>
    <lineage>
        <taxon>Bacteria</taxon>
        <taxon>Pseudomonadati</taxon>
        <taxon>Bacteroidota</taxon>
        <taxon>Cytophagia</taxon>
        <taxon>Cytophagales</taxon>
        <taxon>Cytophagaceae</taxon>
        <taxon>Spirosoma</taxon>
    </lineage>
</organism>
<dbReference type="InterPro" id="IPR025975">
    <property type="entry name" value="Polysacc_lyase"/>
</dbReference>
<evidence type="ECO:0008006" key="4">
    <source>
        <dbReference type="Google" id="ProtNLM"/>
    </source>
</evidence>
<evidence type="ECO:0000256" key="1">
    <source>
        <dbReference type="SAM" id="SignalP"/>
    </source>
</evidence>
<evidence type="ECO:0000313" key="2">
    <source>
        <dbReference type="EMBL" id="NEU70502.1"/>
    </source>
</evidence>
<feature type="chain" id="PRO_5026875933" description="Polysaccharide lyase" evidence="1">
    <location>
        <begin position="23"/>
        <end position="298"/>
    </location>
</feature>
<dbReference type="PROSITE" id="PS51257">
    <property type="entry name" value="PROKAR_LIPOPROTEIN"/>
    <property type="match status" value="1"/>
</dbReference>
<keyword evidence="3" id="KW-1185">Reference proteome</keyword>
<name>A0A6M0IRA0_9BACT</name>
<sequence>MMKKYVLLCIVLIASVSCTDWFQPLPLPQNARNFRLISTCNVASVVTSDDFEEATLPFYFDNQASVKSDISFSNEQRRAGNSSLKFSLTSLNRKPAPNNYVTKSEVSMYRSDTDTTEVWYGFSLFMPGSSMKNDAYPILFMQWHANYQGYPGGFSYRIPIIFMTIQPNNTIQVIYGSASEAPTAWSQLSSNRSTAKTVGKVVFDEWVDYVVHIRFAPTTNKGILQMWQNGTQLLNDRNMPLGYKNGKPYWKFGLNCFTGSASHTDKALYVDQLRYGNQDACYDAVAPSGTDGLFKPMK</sequence>
<dbReference type="RefSeq" id="WP_164043811.1">
    <property type="nucleotide sequence ID" value="NZ_JAAGNZ010000005.1"/>
</dbReference>
<gene>
    <name evidence="2" type="ORF">GK091_26790</name>
</gene>